<dbReference type="STRING" id="247633.GP2143_14776"/>
<feature type="transmembrane region" description="Helical" evidence="1">
    <location>
        <begin position="47"/>
        <end position="67"/>
    </location>
</feature>
<dbReference type="eggNOG" id="COG2114">
    <property type="taxonomic scope" value="Bacteria"/>
</dbReference>
<feature type="transmembrane region" description="Helical" evidence="1">
    <location>
        <begin position="88"/>
        <end position="107"/>
    </location>
</feature>
<sequence length="481" mass="53184">MLISIISFTKRALLGQGNNILKSAIVPAVSDSTKFTRPNSPHRLYSVIQYSCIYPFFTFSLVQNRLFMLKDQLTTKFLQLSIPQKASLLCAMCCFSVALCVVAASHISDKQLIQISGQLYGESLTRQLARDASKPLVQGDKLSLQSLLNKLVESPIVTRGSIYDLENNLIADAGNIRRKAQSISASITFQDSIAGYAVMTLDATLLLQQVNRASWQLISLVFVLSGLSFFLCLIPARYLSTALKDLAAIAGIPPNQRNINSHIGYRGEDELQQLADQILSAAPAAQDSDQHDFAEAVLVIELKNLSELRQRLNHQEIELLMSTTNQQLTMISKLYDGRLSIHRSNGFCITFSRENGDGDFPFRTVCSGLLVLRWLRLSLLDVCGGIAFTSRSLPINPTERLFFQQALIERAIANAGAADNQLVAEDNLYQHASVKGRVAKKQLLEAGGAQPARLIIDQVNAPYSELLARQFDTLCRQFSVQ</sequence>
<feature type="transmembrane region" description="Helical" evidence="1">
    <location>
        <begin position="213"/>
        <end position="234"/>
    </location>
</feature>
<organism evidence="2 3">
    <name type="scientific">marine gamma proteobacterium HTCC2143</name>
    <dbReference type="NCBI Taxonomy" id="247633"/>
    <lineage>
        <taxon>Bacteria</taxon>
        <taxon>Pseudomonadati</taxon>
        <taxon>Pseudomonadota</taxon>
        <taxon>Gammaproteobacteria</taxon>
        <taxon>Cellvibrionales</taxon>
        <taxon>Spongiibacteraceae</taxon>
        <taxon>BD1-7 clade</taxon>
    </lineage>
</organism>
<dbReference type="Proteomes" id="UP000004931">
    <property type="component" value="Unassembled WGS sequence"/>
</dbReference>
<keyword evidence="1" id="KW-0812">Transmembrane</keyword>
<keyword evidence="1" id="KW-1133">Transmembrane helix</keyword>
<proteinExistence type="predicted"/>
<name>A0Y8S5_9GAMM</name>
<reference evidence="2 3" key="1">
    <citation type="journal article" date="2010" name="J. Bacteriol.">
        <title>Genome sequence of the oligotrophic marine Gammaproteobacterium HTCC2143, isolated from the Oregon Coast.</title>
        <authorList>
            <person name="Oh H.M."/>
            <person name="Kang I."/>
            <person name="Ferriera S."/>
            <person name="Giovannoni S.J."/>
            <person name="Cho J.C."/>
        </authorList>
    </citation>
    <scope>NUCLEOTIDE SEQUENCE [LARGE SCALE GENOMIC DNA]</scope>
    <source>
        <strain evidence="2 3">HTCC2143</strain>
    </source>
</reference>
<accession>A0Y8S5</accession>
<dbReference type="EMBL" id="AAVT01000001">
    <property type="protein sequence ID" value="EAW32529.1"/>
    <property type="molecule type" value="Genomic_DNA"/>
</dbReference>
<keyword evidence="3" id="KW-1185">Reference proteome</keyword>
<keyword evidence="1" id="KW-0472">Membrane</keyword>
<comment type="caution">
    <text evidence="2">The sequence shown here is derived from an EMBL/GenBank/DDBJ whole genome shotgun (WGS) entry which is preliminary data.</text>
</comment>
<dbReference type="AlphaFoldDB" id="A0Y8S5"/>
<protein>
    <submittedName>
        <fullName evidence="2">Uncharacterized protein</fullName>
    </submittedName>
</protein>
<gene>
    <name evidence="2" type="ORF">GP2143_14776</name>
</gene>
<evidence type="ECO:0000313" key="2">
    <source>
        <dbReference type="EMBL" id="EAW32529.1"/>
    </source>
</evidence>
<evidence type="ECO:0000313" key="3">
    <source>
        <dbReference type="Proteomes" id="UP000004931"/>
    </source>
</evidence>
<evidence type="ECO:0000256" key="1">
    <source>
        <dbReference type="SAM" id="Phobius"/>
    </source>
</evidence>